<name>A0A9K3I4M1_HELAN</name>
<dbReference type="Gramene" id="mRNA:HanXRQr2_Chr09g0380291">
    <property type="protein sequence ID" value="CDS:HanXRQr2_Chr09g0380291.1"/>
    <property type="gene ID" value="HanXRQr2_Chr09g0380291"/>
</dbReference>
<dbReference type="InterPro" id="IPR036875">
    <property type="entry name" value="Znf_CCHC_sf"/>
</dbReference>
<dbReference type="PROSITE" id="PS50158">
    <property type="entry name" value="ZF_CCHC"/>
    <property type="match status" value="1"/>
</dbReference>
<keyword evidence="1" id="KW-0862">Zinc</keyword>
<organism evidence="4 5">
    <name type="scientific">Helianthus annuus</name>
    <name type="common">Common sunflower</name>
    <dbReference type="NCBI Taxonomy" id="4232"/>
    <lineage>
        <taxon>Eukaryota</taxon>
        <taxon>Viridiplantae</taxon>
        <taxon>Streptophyta</taxon>
        <taxon>Embryophyta</taxon>
        <taxon>Tracheophyta</taxon>
        <taxon>Spermatophyta</taxon>
        <taxon>Magnoliopsida</taxon>
        <taxon>eudicotyledons</taxon>
        <taxon>Gunneridae</taxon>
        <taxon>Pentapetalae</taxon>
        <taxon>asterids</taxon>
        <taxon>campanulids</taxon>
        <taxon>Asterales</taxon>
        <taxon>Asteraceae</taxon>
        <taxon>Asteroideae</taxon>
        <taxon>Heliantheae alliance</taxon>
        <taxon>Heliantheae</taxon>
        <taxon>Helianthus</taxon>
    </lineage>
</organism>
<feature type="region of interest" description="Disordered" evidence="2">
    <location>
        <begin position="167"/>
        <end position="200"/>
    </location>
</feature>
<dbReference type="GO" id="GO:0003676">
    <property type="term" value="F:nucleic acid binding"/>
    <property type="evidence" value="ECO:0007669"/>
    <property type="project" value="InterPro"/>
</dbReference>
<comment type="caution">
    <text evidence="4">The sequence shown here is derived from an EMBL/GenBank/DDBJ whole genome shotgun (WGS) entry which is preliminary data.</text>
</comment>
<evidence type="ECO:0000256" key="2">
    <source>
        <dbReference type="SAM" id="MobiDB-lite"/>
    </source>
</evidence>
<evidence type="ECO:0000313" key="5">
    <source>
        <dbReference type="Proteomes" id="UP000215914"/>
    </source>
</evidence>
<gene>
    <name evidence="4" type="ORF">HanXRQr2_Chr09g0380291</name>
</gene>
<dbReference type="Pfam" id="PF00098">
    <property type="entry name" value="zf-CCHC"/>
    <property type="match status" value="1"/>
</dbReference>
<sequence length="200" mass="22945">MQSPQSSQSSNNYSSHNNSNPHVIQYIIVVNLQNIQGFNETRAKKHMMFLASVLESYESLIAGRIRNPNMTKEDYDQIDPKELELIDIKWCMASVIRRAQRFMEITGMNSLRRPNLKLGFDKSKVTCFKCKEKGHFKHECTNREVNNSSNPFGGDYYKRAIYQKNSQHTPNMSRPISIEDGSSKSKDKALVVTQGDEGFN</sequence>
<dbReference type="EMBL" id="MNCJ02000324">
    <property type="protein sequence ID" value="KAF5790198.1"/>
    <property type="molecule type" value="Genomic_DNA"/>
</dbReference>
<evidence type="ECO:0000259" key="3">
    <source>
        <dbReference type="PROSITE" id="PS50158"/>
    </source>
</evidence>
<protein>
    <submittedName>
        <fullName evidence="4">Transcription factor interactor and regulator CCHC(Zn) family</fullName>
    </submittedName>
</protein>
<reference evidence="4" key="1">
    <citation type="journal article" date="2017" name="Nature">
        <title>The sunflower genome provides insights into oil metabolism, flowering and Asterid evolution.</title>
        <authorList>
            <person name="Badouin H."/>
            <person name="Gouzy J."/>
            <person name="Grassa C.J."/>
            <person name="Murat F."/>
            <person name="Staton S.E."/>
            <person name="Cottret L."/>
            <person name="Lelandais-Briere C."/>
            <person name="Owens G.L."/>
            <person name="Carrere S."/>
            <person name="Mayjonade B."/>
            <person name="Legrand L."/>
            <person name="Gill N."/>
            <person name="Kane N.C."/>
            <person name="Bowers J.E."/>
            <person name="Hubner S."/>
            <person name="Bellec A."/>
            <person name="Berard A."/>
            <person name="Berges H."/>
            <person name="Blanchet N."/>
            <person name="Boniface M.C."/>
            <person name="Brunel D."/>
            <person name="Catrice O."/>
            <person name="Chaidir N."/>
            <person name="Claudel C."/>
            <person name="Donnadieu C."/>
            <person name="Faraut T."/>
            <person name="Fievet G."/>
            <person name="Helmstetter N."/>
            <person name="King M."/>
            <person name="Knapp S.J."/>
            <person name="Lai Z."/>
            <person name="Le Paslier M.C."/>
            <person name="Lippi Y."/>
            <person name="Lorenzon L."/>
            <person name="Mandel J.R."/>
            <person name="Marage G."/>
            <person name="Marchand G."/>
            <person name="Marquand E."/>
            <person name="Bret-Mestries E."/>
            <person name="Morien E."/>
            <person name="Nambeesan S."/>
            <person name="Nguyen T."/>
            <person name="Pegot-Espagnet P."/>
            <person name="Pouilly N."/>
            <person name="Raftis F."/>
            <person name="Sallet E."/>
            <person name="Schiex T."/>
            <person name="Thomas J."/>
            <person name="Vandecasteele C."/>
            <person name="Vares D."/>
            <person name="Vear F."/>
            <person name="Vautrin S."/>
            <person name="Crespi M."/>
            <person name="Mangin B."/>
            <person name="Burke J.M."/>
            <person name="Salse J."/>
            <person name="Munos S."/>
            <person name="Vincourt P."/>
            <person name="Rieseberg L.H."/>
            <person name="Langlade N.B."/>
        </authorList>
    </citation>
    <scope>NUCLEOTIDE SEQUENCE</scope>
    <source>
        <tissue evidence="4">Leaves</tissue>
    </source>
</reference>
<reference evidence="4" key="2">
    <citation type="submission" date="2020-06" db="EMBL/GenBank/DDBJ databases">
        <title>Helianthus annuus Genome sequencing and assembly Release 2.</title>
        <authorList>
            <person name="Gouzy J."/>
            <person name="Langlade N."/>
            <person name="Munos S."/>
        </authorList>
    </citation>
    <scope>NUCLEOTIDE SEQUENCE</scope>
    <source>
        <tissue evidence="4">Leaves</tissue>
    </source>
</reference>
<dbReference type="GO" id="GO:0008270">
    <property type="term" value="F:zinc ion binding"/>
    <property type="evidence" value="ECO:0007669"/>
    <property type="project" value="UniProtKB-KW"/>
</dbReference>
<evidence type="ECO:0000313" key="4">
    <source>
        <dbReference type="EMBL" id="KAF5790198.1"/>
    </source>
</evidence>
<keyword evidence="1" id="KW-0863">Zinc-finger</keyword>
<keyword evidence="1" id="KW-0479">Metal-binding</keyword>
<proteinExistence type="predicted"/>
<feature type="domain" description="CCHC-type" evidence="3">
    <location>
        <begin position="127"/>
        <end position="142"/>
    </location>
</feature>
<dbReference type="SMART" id="SM00343">
    <property type="entry name" value="ZnF_C2HC"/>
    <property type="match status" value="1"/>
</dbReference>
<dbReference type="InterPro" id="IPR001878">
    <property type="entry name" value="Znf_CCHC"/>
</dbReference>
<evidence type="ECO:0000256" key="1">
    <source>
        <dbReference type="PROSITE-ProRule" id="PRU00047"/>
    </source>
</evidence>
<keyword evidence="5" id="KW-1185">Reference proteome</keyword>
<dbReference type="Proteomes" id="UP000215914">
    <property type="component" value="Unassembled WGS sequence"/>
</dbReference>
<dbReference type="AlphaFoldDB" id="A0A9K3I4M1"/>
<accession>A0A9K3I4M1</accession>
<dbReference type="SUPFAM" id="SSF57756">
    <property type="entry name" value="Retrovirus zinc finger-like domains"/>
    <property type="match status" value="1"/>
</dbReference>
<dbReference type="Gene3D" id="4.10.60.10">
    <property type="entry name" value="Zinc finger, CCHC-type"/>
    <property type="match status" value="1"/>
</dbReference>